<name>D5BS50_PUNMI</name>
<sequence>MIIVTYRLKYFVYGVFGFGLIIGLTSCKGMSRFEQETFSCGLNATGIIEIIVRSIERGEDAILTTVDGETRMPITQSTDNLIAISDGQTNIVIDRHTKMLEVTIADKVY</sequence>
<dbReference type="STRING" id="488538.SAR116_0854"/>
<dbReference type="HOGENOM" id="CLU_2181735_0_0_5"/>
<proteinExistence type="predicted"/>
<evidence type="ECO:0000256" key="1">
    <source>
        <dbReference type="SAM" id="Phobius"/>
    </source>
</evidence>
<dbReference type="PROSITE" id="PS51257">
    <property type="entry name" value="PROKAR_LIPOPROTEIN"/>
    <property type="match status" value="1"/>
</dbReference>
<dbReference type="EMBL" id="CP001751">
    <property type="protein sequence ID" value="ADE39097.1"/>
    <property type="molecule type" value="Genomic_DNA"/>
</dbReference>
<evidence type="ECO:0000313" key="3">
    <source>
        <dbReference type="Proteomes" id="UP000007460"/>
    </source>
</evidence>
<organism evidence="2 3">
    <name type="scientific">Puniceispirillum marinum (strain IMCC1322)</name>
    <dbReference type="NCBI Taxonomy" id="488538"/>
    <lineage>
        <taxon>Bacteria</taxon>
        <taxon>Pseudomonadati</taxon>
        <taxon>Pseudomonadota</taxon>
        <taxon>Alphaproteobacteria</taxon>
        <taxon>Candidatus Puniceispirillales</taxon>
        <taxon>Candidatus Puniceispirillaceae</taxon>
        <taxon>Candidatus Puniceispirillum</taxon>
    </lineage>
</organism>
<dbReference type="Proteomes" id="UP000007460">
    <property type="component" value="Chromosome"/>
</dbReference>
<keyword evidence="1" id="KW-0812">Transmembrane</keyword>
<accession>D5BS50</accession>
<gene>
    <name evidence="2" type="ordered locus">SAR116_0854</name>
</gene>
<dbReference type="KEGG" id="apb:SAR116_0854"/>
<keyword evidence="3" id="KW-1185">Reference proteome</keyword>
<feature type="transmembrane region" description="Helical" evidence="1">
    <location>
        <begin position="6"/>
        <end position="25"/>
    </location>
</feature>
<keyword evidence="1" id="KW-0472">Membrane</keyword>
<keyword evidence="1" id="KW-1133">Transmembrane helix</keyword>
<evidence type="ECO:0000313" key="2">
    <source>
        <dbReference type="EMBL" id="ADE39097.1"/>
    </source>
</evidence>
<dbReference type="AlphaFoldDB" id="D5BS50"/>
<protein>
    <submittedName>
        <fullName evidence="2">Acyl-CoA dehydrogenase, putative</fullName>
    </submittedName>
</protein>
<reference evidence="2 3" key="1">
    <citation type="journal article" date="2010" name="J. Bacteriol.">
        <title>Complete genome sequence of "Candidatus Puniceispirillum marinum" IMCC1322, a representative of the SAR116 clade in the Alphaproteobacteria.</title>
        <authorList>
            <person name="Oh H.M."/>
            <person name="Kwon K.K."/>
            <person name="Kang I."/>
            <person name="Kang S.G."/>
            <person name="Lee J.H."/>
            <person name="Kim S.J."/>
            <person name="Cho J.C."/>
        </authorList>
    </citation>
    <scope>NUCLEOTIDE SEQUENCE [LARGE SCALE GENOMIC DNA]</scope>
    <source>
        <strain evidence="2 3">IMCC1322</strain>
    </source>
</reference>